<dbReference type="InterPro" id="IPR043502">
    <property type="entry name" value="DNA/RNA_pol_sf"/>
</dbReference>
<evidence type="ECO:0000313" key="3">
    <source>
        <dbReference type="Proteomes" id="UP000315103"/>
    </source>
</evidence>
<keyword evidence="3" id="KW-1185">Reference proteome</keyword>
<dbReference type="OrthoDB" id="9793236at2"/>
<sequence length="460" mass="55533">MKQSDGPRQSHDLSSSSNINWDKYEIKGYLHFDEQISIRHMKHKLQNEKWVSSYAFWPFIHFKLNFKKYIKVNEFDDQGNSIKKKEKKTRNIYYAAHKDGYIYKYYGDMLNNAYNSYAYKQKFDKNIIAYRNNKIGKNNIDFAYEVFEHLFKFDNAVVISIDFTKYFDNIVHRTLKRNLCRVLEVESLSDDWYRVYKNLTKYSWVNKEDLDEFLEKKYRSKLKKKIKTRKIKRIMSPIEFREIKEQKLVYYNKNKYGIPQGSSMSAVCSNVHLIDFDEELKKWCENKSGNAMYRRYCDDLIIVVPVEKKEDSLQEIKDELLCIIEKYKKDGLEVQEEKTEIRFWDGKSVMDESFKPSSLDYLGFVTDGKMIQLREKSLFNYYTRAYRKAKTVKRIEYATNRPGPKKDLYDLYTHLGFQYKGYGNFIKYANKAHKRMSKLPVKSVIQKQIKRHWRKIHKRI</sequence>
<dbReference type="PROSITE" id="PS50878">
    <property type="entry name" value="RT_POL"/>
    <property type="match status" value="1"/>
</dbReference>
<protein>
    <submittedName>
        <fullName evidence="2">Reverse transcriptase</fullName>
    </submittedName>
</protein>
<dbReference type="InterPro" id="IPR000477">
    <property type="entry name" value="RT_dom"/>
</dbReference>
<dbReference type="Pfam" id="PF00078">
    <property type="entry name" value="RVT_1"/>
    <property type="match status" value="1"/>
</dbReference>
<dbReference type="EMBL" id="VMSJ01000006">
    <property type="protein sequence ID" value="TVT26808.1"/>
    <property type="molecule type" value="Genomic_DNA"/>
</dbReference>
<organism evidence="2 3">
    <name type="scientific">Salinicoccus cyprini</name>
    <dbReference type="NCBI Taxonomy" id="2493691"/>
    <lineage>
        <taxon>Bacteria</taxon>
        <taxon>Bacillati</taxon>
        <taxon>Bacillota</taxon>
        <taxon>Bacilli</taxon>
        <taxon>Bacillales</taxon>
        <taxon>Staphylococcaceae</taxon>
        <taxon>Salinicoccus</taxon>
    </lineage>
</organism>
<accession>A0A558ARC9</accession>
<dbReference type="SUPFAM" id="SSF56672">
    <property type="entry name" value="DNA/RNA polymerases"/>
    <property type="match status" value="1"/>
</dbReference>
<evidence type="ECO:0000259" key="1">
    <source>
        <dbReference type="PROSITE" id="PS50878"/>
    </source>
</evidence>
<keyword evidence="2" id="KW-0808">Transferase</keyword>
<keyword evidence="2" id="KW-0548">Nucleotidyltransferase</keyword>
<dbReference type="Proteomes" id="UP000315103">
    <property type="component" value="Unassembled WGS sequence"/>
</dbReference>
<comment type="caution">
    <text evidence="2">The sequence shown here is derived from an EMBL/GenBank/DDBJ whole genome shotgun (WGS) entry which is preliminary data.</text>
</comment>
<dbReference type="RefSeq" id="WP_145290797.1">
    <property type="nucleotide sequence ID" value="NZ_VMSJ01000006.1"/>
</dbReference>
<gene>
    <name evidence="2" type="ORF">FO441_12440</name>
</gene>
<dbReference type="PANTHER" id="PTHR34047">
    <property type="entry name" value="NUCLEAR INTRON MATURASE 1, MITOCHONDRIAL-RELATED"/>
    <property type="match status" value="1"/>
</dbReference>
<evidence type="ECO:0000313" key="2">
    <source>
        <dbReference type="EMBL" id="TVT26808.1"/>
    </source>
</evidence>
<proteinExistence type="predicted"/>
<feature type="domain" description="Reverse transcriptase" evidence="1">
    <location>
        <begin position="63"/>
        <end position="366"/>
    </location>
</feature>
<dbReference type="PANTHER" id="PTHR34047:SF8">
    <property type="entry name" value="PROTEIN YKFC"/>
    <property type="match status" value="1"/>
</dbReference>
<dbReference type="AlphaFoldDB" id="A0A558ARC9"/>
<keyword evidence="2" id="KW-0695">RNA-directed DNA polymerase</keyword>
<name>A0A558ARC9_9STAP</name>
<reference evidence="2 3" key="1">
    <citation type="submission" date="2019-07" db="EMBL/GenBank/DDBJ databases">
        <title>Salinicoccus cyprini sp. nov., isolated from gastro-intestinal tract of mirror carp, Cyprinus carpio var. specularis, collected from Gobind Sagar Reservoir, Himachal Pradesh, India.</title>
        <authorList>
            <person name="Talwar C."/>
            <person name="Singh A.K."/>
            <person name="Lal R."/>
            <person name="Negi R.K."/>
        </authorList>
    </citation>
    <scope>NUCLEOTIDE SEQUENCE [LARGE SCALE GENOMIC DNA]</scope>
    <source>
        <strain evidence="2 3">CT19</strain>
    </source>
</reference>
<dbReference type="InterPro" id="IPR051083">
    <property type="entry name" value="GrpII_Intron_Splice-Mob/Def"/>
</dbReference>
<dbReference type="GO" id="GO:0003964">
    <property type="term" value="F:RNA-directed DNA polymerase activity"/>
    <property type="evidence" value="ECO:0007669"/>
    <property type="project" value="UniProtKB-KW"/>
</dbReference>